<gene>
    <name evidence="2" type="ORF">PICMEDRAFT_60311</name>
</gene>
<organism evidence="2 3">
    <name type="scientific">Pichia membranifaciens NRRL Y-2026</name>
    <dbReference type="NCBI Taxonomy" id="763406"/>
    <lineage>
        <taxon>Eukaryota</taxon>
        <taxon>Fungi</taxon>
        <taxon>Dikarya</taxon>
        <taxon>Ascomycota</taxon>
        <taxon>Saccharomycotina</taxon>
        <taxon>Pichiomycetes</taxon>
        <taxon>Pichiales</taxon>
        <taxon>Pichiaceae</taxon>
        <taxon>Pichia</taxon>
    </lineage>
</organism>
<feature type="region of interest" description="Disordered" evidence="1">
    <location>
        <begin position="77"/>
        <end position="179"/>
    </location>
</feature>
<feature type="compositionally biased region" description="Basic residues" evidence="1">
    <location>
        <begin position="165"/>
        <end position="178"/>
    </location>
</feature>
<feature type="compositionally biased region" description="Acidic residues" evidence="1">
    <location>
        <begin position="83"/>
        <end position="98"/>
    </location>
</feature>
<feature type="compositionally biased region" description="Basic and acidic residues" evidence="1">
    <location>
        <begin position="131"/>
        <end position="142"/>
    </location>
</feature>
<proteinExistence type="predicted"/>
<evidence type="ECO:0000313" key="3">
    <source>
        <dbReference type="Proteomes" id="UP000094455"/>
    </source>
</evidence>
<sequence>MSVVMEPDTRPRIYKSCLIRVGGFQDEHEEEDNMEEKTEEEGAPEQMDDIEEEAEEGEVDEYMHNVEANELVNSINPSFWELPIEEGAEPQPEPQEEQDPIKGKPKGTAKGKGRTREANGNSNTKAKSKKKEKESESEEKRVPVRVSQMINNKSKQNTGSSASIVKKKPATTYGKRKNNNFSFKAYVHKPPRYVQKQIDLAKEAGAQPVEEEEAEAEVEEEAEETVDSEFRTPEQQQQLPPLHNQPPAQMYPVSRQEQRIREELAEVQVARSSPNIDSPMDDRDVAHDVRTPKPGQFQHNVACILSSSAVVEPDEDNAGPEPSFSDEATKIEEPGNDPQHAEHADHGPPDLGKLNRTLVFNSFDTADDPIKSVLARIVHETEARVAAMERELDAEHEAVLRDVQLHYEKLKTDARIEIAREINKDFFSTGLRQQGTRHGHQRPPVAGGARMGDWPMRNEYYGIIPHYGRGREGA</sequence>
<feature type="region of interest" description="Disordered" evidence="1">
    <location>
        <begin position="312"/>
        <end position="353"/>
    </location>
</feature>
<feature type="compositionally biased region" description="Polar residues" evidence="1">
    <location>
        <begin position="148"/>
        <end position="163"/>
    </location>
</feature>
<dbReference type="RefSeq" id="XP_019015751.1">
    <property type="nucleotide sequence ID" value="XM_019163428.1"/>
</dbReference>
<feature type="compositionally biased region" description="Basic residues" evidence="1">
    <location>
        <begin position="103"/>
        <end position="113"/>
    </location>
</feature>
<feature type="compositionally biased region" description="Acidic residues" evidence="1">
    <location>
        <begin position="209"/>
        <end position="227"/>
    </location>
</feature>
<evidence type="ECO:0000313" key="2">
    <source>
        <dbReference type="EMBL" id="ODQ44638.1"/>
    </source>
</evidence>
<accession>A0A1E3NGE2</accession>
<feature type="region of interest" description="Disordered" evidence="1">
    <location>
        <begin position="432"/>
        <end position="451"/>
    </location>
</feature>
<protein>
    <submittedName>
        <fullName evidence="2">Uncharacterized protein</fullName>
    </submittedName>
</protein>
<evidence type="ECO:0000256" key="1">
    <source>
        <dbReference type="SAM" id="MobiDB-lite"/>
    </source>
</evidence>
<reference evidence="2 3" key="1">
    <citation type="journal article" date="2016" name="Proc. Natl. Acad. Sci. U.S.A.">
        <title>Comparative genomics of biotechnologically important yeasts.</title>
        <authorList>
            <person name="Riley R."/>
            <person name="Haridas S."/>
            <person name="Wolfe K.H."/>
            <person name="Lopes M.R."/>
            <person name="Hittinger C.T."/>
            <person name="Goeker M."/>
            <person name="Salamov A.A."/>
            <person name="Wisecaver J.H."/>
            <person name="Long T.M."/>
            <person name="Calvey C.H."/>
            <person name="Aerts A.L."/>
            <person name="Barry K.W."/>
            <person name="Choi C."/>
            <person name="Clum A."/>
            <person name="Coughlan A.Y."/>
            <person name="Deshpande S."/>
            <person name="Douglass A.P."/>
            <person name="Hanson S.J."/>
            <person name="Klenk H.-P."/>
            <person name="LaButti K.M."/>
            <person name="Lapidus A."/>
            <person name="Lindquist E.A."/>
            <person name="Lipzen A.M."/>
            <person name="Meier-Kolthoff J.P."/>
            <person name="Ohm R.A."/>
            <person name="Otillar R.P."/>
            <person name="Pangilinan J.L."/>
            <person name="Peng Y."/>
            <person name="Rokas A."/>
            <person name="Rosa C.A."/>
            <person name="Scheuner C."/>
            <person name="Sibirny A.A."/>
            <person name="Slot J.C."/>
            <person name="Stielow J.B."/>
            <person name="Sun H."/>
            <person name="Kurtzman C.P."/>
            <person name="Blackwell M."/>
            <person name="Grigoriev I.V."/>
            <person name="Jeffries T.W."/>
        </authorList>
    </citation>
    <scope>NUCLEOTIDE SEQUENCE [LARGE SCALE GENOMIC DNA]</scope>
    <source>
        <strain evidence="2 3">NRRL Y-2026</strain>
    </source>
</reference>
<dbReference type="OrthoDB" id="10473532at2759"/>
<name>A0A1E3NGE2_9ASCO</name>
<dbReference type="EMBL" id="KV454006">
    <property type="protein sequence ID" value="ODQ44638.1"/>
    <property type="molecule type" value="Genomic_DNA"/>
</dbReference>
<dbReference type="GeneID" id="30180115"/>
<feature type="region of interest" description="Disordered" evidence="1">
    <location>
        <begin position="23"/>
        <end position="59"/>
    </location>
</feature>
<feature type="compositionally biased region" description="Low complexity" evidence="1">
    <location>
        <begin position="233"/>
        <end position="248"/>
    </location>
</feature>
<feature type="compositionally biased region" description="Acidic residues" evidence="1">
    <location>
        <begin position="27"/>
        <end position="59"/>
    </location>
</feature>
<dbReference type="AlphaFoldDB" id="A0A1E3NGE2"/>
<feature type="region of interest" description="Disordered" evidence="1">
    <location>
        <begin position="203"/>
        <end position="261"/>
    </location>
</feature>
<feature type="compositionally biased region" description="Basic and acidic residues" evidence="1">
    <location>
        <begin position="327"/>
        <end position="348"/>
    </location>
</feature>
<dbReference type="Proteomes" id="UP000094455">
    <property type="component" value="Unassembled WGS sequence"/>
</dbReference>
<keyword evidence="3" id="KW-1185">Reference proteome</keyword>